<accession>A0A1T4N3V6</accession>
<evidence type="ECO:0000256" key="1">
    <source>
        <dbReference type="SAM" id="MobiDB-lite"/>
    </source>
</evidence>
<keyword evidence="3" id="KW-1185">Reference proteome</keyword>
<evidence type="ECO:0000313" key="3">
    <source>
        <dbReference type="Proteomes" id="UP000190657"/>
    </source>
</evidence>
<feature type="region of interest" description="Disordered" evidence="1">
    <location>
        <begin position="22"/>
        <end position="42"/>
    </location>
</feature>
<name>A0A1T4N3V6_9FIRM</name>
<gene>
    <name evidence="2" type="ORF">SAMN02745114_01476</name>
</gene>
<organism evidence="2 3">
    <name type="scientific">Eubacterium coprostanoligenes</name>
    <dbReference type="NCBI Taxonomy" id="290054"/>
    <lineage>
        <taxon>Bacteria</taxon>
        <taxon>Bacillati</taxon>
        <taxon>Bacillota</taxon>
        <taxon>Clostridia</taxon>
        <taxon>Eubacteriales</taxon>
        <taxon>Eubacteriaceae</taxon>
        <taxon>Eubacterium</taxon>
    </lineage>
</organism>
<dbReference type="RefSeq" id="WP_273472140.1">
    <property type="nucleotide sequence ID" value="NZ_FUWW01000018.1"/>
</dbReference>
<dbReference type="Proteomes" id="UP000190657">
    <property type="component" value="Unassembled WGS sequence"/>
</dbReference>
<protein>
    <submittedName>
        <fullName evidence="2">Uncharacterized protein</fullName>
    </submittedName>
</protein>
<evidence type="ECO:0000313" key="2">
    <source>
        <dbReference type="EMBL" id="SJZ74050.1"/>
    </source>
</evidence>
<proteinExistence type="predicted"/>
<feature type="compositionally biased region" description="Acidic residues" evidence="1">
    <location>
        <begin position="32"/>
        <end position="42"/>
    </location>
</feature>
<dbReference type="EMBL" id="FUWW01000018">
    <property type="protein sequence ID" value="SJZ74050.1"/>
    <property type="molecule type" value="Genomic_DNA"/>
</dbReference>
<sequence length="42" mass="4837">MKKFEPPKSEFIKFLNSDAITTSYGNETGSVWDEESSEENTY</sequence>
<dbReference type="AlphaFoldDB" id="A0A1T4N3V6"/>
<reference evidence="2 3" key="1">
    <citation type="submission" date="2017-02" db="EMBL/GenBank/DDBJ databases">
        <authorList>
            <person name="Peterson S.W."/>
        </authorList>
    </citation>
    <scope>NUCLEOTIDE SEQUENCE [LARGE SCALE GENOMIC DNA]</scope>
    <source>
        <strain evidence="2 3">ATCC 51222</strain>
    </source>
</reference>